<keyword evidence="1" id="KW-0812">Transmembrane</keyword>
<sequence>MKGFVFSCLHSAIINMEGNTDLGYSAADKPVSVWMMCLYLTATVLVTICRTRAKLINGTIITFLHHLLRSASSKPAALL</sequence>
<evidence type="ECO:0000313" key="3">
    <source>
        <dbReference type="Proteomes" id="UP000770717"/>
    </source>
</evidence>
<comment type="caution">
    <text evidence="2">The sequence shown here is derived from an EMBL/GenBank/DDBJ whole genome shotgun (WGS) entry which is preliminary data.</text>
</comment>
<accession>A0A8J6EMM3</accession>
<proteinExistence type="predicted"/>
<name>A0A8J6EMM3_ELECQ</name>
<keyword evidence="1" id="KW-1133">Transmembrane helix</keyword>
<protein>
    <submittedName>
        <fullName evidence="2">Uncharacterized protein</fullName>
    </submittedName>
</protein>
<evidence type="ECO:0000256" key="1">
    <source>
        <dbReference type="SAM" id="Phobius"/>
    </source>
</evidence>
<reference evidence="2" key="1">
    <citation type="thesis" date="2020" institute="ProQuest LLC" country="789 East Eisenhower Parkway, Ann Arbor, MI, USA">
        <title>Comparative Genomics and Chromosome Evolution.</title>
        <authorList>
            <person name="Mudd A.B."/>
        </authorList>
    </citation>
    <scope>NUCLEOTIDE SEQUENCE</scope>
    <source>
        <strain evidence="2">HN-11 Male</strain>
        <tissue evidence="2">Kidney and liver</tissue>
    </source>
</reference>
<organism evidence="2 3">
    <name type="scientific">Eleutherodactylus coqui</name>
    <name type="common">Puerto Rican coqui</name>
    <dbReference type="NCBI Taxonomy" id="57060"/>
    <lineage>
        <taxon>Eukaryota</taxon>
        <taxon>Metazoa</taxon>
        <taxon>Chordata</taxon>
        <taxon>Craniata</taxon>
        <taxon>Vertebrata</taxon>
        <taxon>Euteleostomi</taxon>
        <taxon>Amphibia</taxon>
        <taxon>Batrachia</taxon>
        <taxon>Anura</taxon>
        <taxon>Neobatrachia</taxon>
        <taxon>Hyloidea</taxon>
        <taxon>Eleutherodactylidae</taxon>
        <taxon>Eleutherodactylinae</taxon>
        <taxon>Eleutherodactylus</taxon>
        <taxon>Eleutherodactylus</taxon>
    </lineage>
</organism>
<feature type="transmembrane region" description="Helical" evidence="1">
    <location>
        <begin position="31"/>
        <end position="49"/>
    </location>
</feature>
<gene>
    <name evidence="2" type="ORF">GDO78_013671</name>
</gene>
<dbReference type="AlphaFoldDB" id="A0A8J6EMM3"/>
<evidence type="ECO:0000313" key="2">
    <source>
        <dbReference type="EMBL" id="KAG9471690.1"/>
    </source>
</evidence>
<keyword evidence="1" id="KW-0472">Membrane</keyword>
<dbReference type="EMBL" id="WNTK01000115">
    <property type="protein sequence ID" value="KAG9471690.1"/>
    <property type="molecule type" value="Genomic_DNA"/>
</dbReference>
<dbReference type="Proteomes" id="UP000770717">
    <property type="component" value="Unassembled WGS sequence"/>
</dbReference>
<keyword evidence="3" id="KW-1185">Reference proteome</keyword>